<protein>
    <submittedName>
        <fullName evidence="4">Sulfotransferase 1C4</fullName>
    </submittedName>
</protein>
<evidence type="ECO:0000259" key="3">
    <source>
        <dbReference type="Pfam" id="PF00685"/>
    </source>
</evidence>
<keyword evidence="2 4" id="KW-0808">Transferase</keyword>
<dbReference type="Pfam" id="PF00685">
    <property type="entry name" value="Sulfotransfer_1"/>
    <property type="match status" value="1"/>
</dbReference>
<dbReference type="InterPro" id="IPR000863">
    <property type="entry name" value="Sulfotransferase_dom"/>
</dbReference>
<evidence type="ECO:0000313" key="4">
    <source>
        <dbReference type="EMBL" id="RNA04261.1"/>
    </source>
</evidence>
<accession>A0A3M7PZW8</accession>
<gene>
    <name evidence="4" type="ORF">BpHYR1_022385</name>
</gene>
<evidence type="ECO:0000256" key="2">
    <source>
        <dbReference type="ARBA" id="ARBA00022679"/>
    </source>
</evidence>
<dbReference type="AlphaFoldDB" id="A0A3M7PZW8"/>
<proteinExistence type="inferred from homology"/>
<dbReference type="STRING" id="10195.A0A3M7PZW8"/>
<comment type="caution">
    <text evidence="4">The sequence shown here is derived from an EMBL/GenBank/DDBJ whole genome shotgun (WGS) entry which is preliminary data.</text>
</comment>
<dbReference type="Gene3D" id="3.40.50.300">
    <property type="entry name" value="P-loop containing nucleotide triphosphate hydrolases"/>
    <property type="match status" value="1"/>
</dbReference>
<dbReference type="GO" id="GO:0008146">
    <property type="term" value="F:sulfotransferase activity"/>
    <property type="evidence" value="ECO:0007669"/>
    <property type="project" value="InterPro"/>
</dbReference>
<organism evidence="4 5">
    <name type="scientific">Brachionus plicatilis</name>
    <name type="common">Marine rotifer</name>
    <name type="synonym">Brachionus muelleri</name>
    <dbReference type="NCBI Taxonomy" id="10195"/>
    <lineage>
        <taxon>Eukaryota</taxon>
        <taxon>Metazoa</taxon>
        <taxon>Spiralia</taxon>
        <taxon>Gnathifera</taxon>
        <taxon>Rotifera</taxon>
        <taxon>Eurotatoria</taxon>
        <taxon>Monogononta</taxon>
        <taxon>Pseudotrocha</taxon>
        <taxon>Ploima</taxon>
        <taxon>Brachionidae</taxon>
        <taxon>Brachionus</taxon>
    </lineage>
</organism>
<comment type="similarity">
    <text evidence="1">Belongs to the sulfotransferase 1 family.</text>
</comment>
<dbReference type="Proteomes" id="UP000276133">
    <property type="component" value="Unassembled WGS sequence"/>
</dbReference>
<dbReference type="InterPro" id="IPR027417">
    <property type="entry name" value="P-loop_NTPase"/>
</dbReference>
<dbReference type="SUPFAM" id="SSF52540">
    <property type="entry name" value="P-loop containing nucleoside triphosphate hydrolases"/>
    <property type="match status" value="1"/>
</dbReference>
<keyword evidence="5" id="KW-1185">Reference proteome</keyword>
<sequence>MPELQFAELEGFGEKLLKHNNKIFPYFATDLLKIKSFRTRSDDVFVIAYPKSGTTWTEEIVWLIQNNLDFEKASSVAHSDRVVFLEEKPLVQNDFFEPPRVFKSHLTFDYLPQNIEKNSKIIYVMRNPKDMLVSYFHFVKWIKGFSFVGEFSVILDHFIQNRIIYGNWCEHVNQFFENTKVLFLTFEDLLDSPIETIKKIACFLGKELTDDQTQKLVDFTSFKKMKKNSSFFFQKADDSKQQNQLDLFFRKGEIGDWINYFNEEMSSKLEDKLSKELNPSIQIKYFSSK</sequence>
<name>A0A3M7PZW8_BRAPC</name>
<evidence type="ECO:0000313" key="5">
    <source>
        <dbReference type="Proteomes" id="UP000276133"/>
    </source>
</evidence>
<dbReference type="OrthoDB" id="205623at2759"/>
<dbReference type="PANTHER" id="PTHR11783">
    <property type="entry name" value="SULFOTRANSFERASE SULT"/>
    <property type="match status" value="1"/>
</dbReference>
<evidence type="ECO:0000256" key="1">
    <source>
        <dbReference type="ARBA" id="ARBA00005771"/>
    </source>
</evidence>
<reference evidence="4 5" key="1">
    <citation type="journal article" date="2018" name="Sci. Rep.">
        <title>Genomic signatures of local adaptation to the degree of environmental predictability in rotifers.</title>
        <authorList>
            <person name="Franch-Gras L."/>
            <person name="Hahn C."/>
            <person name="Garcia-Roger E.M."/>
            <person name="Carmona M.J."/>
            <person name="Serra M."/>
            <person name="Gomez A."/>
        </authorList>
    </citation>
    <scope>NUCLEOTIDE SEQUENCE [LARGE SCALE GENOMIC DNA]</scope>
    <source>
        <strain evidence="4">HYR1</strain>
    </source>
</reference>
<dbReference type="EMBL" id="REGN01008179">
    <property type="protein sequence ID" value="RNA04261.1"/>
    <property type="molecule type" value="Genomic_DNA"/>
</dbReference>
<feature type="domain" description="Sulfotransferase" evidence="3">
    <location>
        <begin position="42"/>
        <end position="273"/>
    </location>
</feature>